<evidence type="ECO:0000256" key="1">
    <source>
        <dbReference type="ARBA" id="ARBA00022729"/>
    </source>
</evidence>
<dbReference type="InterPro" id="IPR028994">
    <property type="entry name" value="Integrin_alpha_N"/>
</dbReference>
<keyword evidence="1" id="KW-0732">Signal</keyword>
<dbReference type="Proteomes" id="UP000319342">
    <property type="component" value="Chromosome"/>
</dbReference>
<dbReference type="EMBL" id="CP036290">
    <property type="protein sequence ID" value="QDU86325.1"/>
    <property type="molecule type" value="Genomic_DNA"/>
</dbReference>
<sequence length="544" mass="56326" precursor="true">MQSVLRYALGVGALFVLSGAALAQYELETSLVLESDSGTEFVDLARSSDRLAIAIEGALHQGLALVRSNDGSWAPDEPASELFVNLALTGGITFEVEDFESFAIAAQRTEILIGSPSSRVAGQSSAGSVARFARQPDGAWTNIEFLTTPTPDSVDAFGASVAYSGPWIAVGSPNQDSASGSATGAVHVFRTAPGQPSTLWQILAPPAPAGQSDFGTQVAISGGTLVVTAPKSVVVPGSSAQGKVFVYELAPDDAWALVAELQSTDPDTYRRFASSADIDGDLIAVGEHAIGLGGPGRAETFRRSTVGVWEPAHPIAPEYVYEPFEFGRSIAVEDSTVAIGARMPGPNATGVVSVHTMRSDGTWKLERLLTGSKSAPEDLSDNEYSVGTNVQLENGEVLTGDSYVLAFEPAYLARGSLGVSAANGGSQALVLHGGPERAFHAFVLLGSMSGLGPPTPIPGTPFVTDLVLDAYTDALVGGLGAGVIDPFFGVLDETGRASSLFALPAGTDPAFIGSTLHHAYVTFQLVPFVEPALVSNSVSVEIVQ</sequence>
<dbReference type="PANTHER" id="PTHR36220">
    <property type="entry name" value="UNNAMED PRODUCT"/>
    <property type="match status" value="1"/>
</dbReference>
<dbReference type="OrthoDB" id="291134at2"/>
<dbReference type="SUPFAM" id="SSF69322">
    <property type="entry name" value="Tricorn protease domain 2"/>
    <property type="match status" value="1"/>
</dbReference>
<dbReference type="RefSeq" id="WP_145191344.1">
    <property type="nucleotide sequence ID" value="NZ_CP036290.1"/>
</dbReference>
<evidence type="ECO:0000313" key="2">
    <source>
        <dbReference type="EMBL" id="QDU86325.1"/>
    </source>
</evidence>
<dbReference type="PANTHER" id="PTHR36220:SF1">
    <property type="entry name" value="GAMMA TUBULIN COMPLEX COMPONENT C-TERMINAL DOMAIN-CONTAINING PROTEIN"/>
    <property type="match status" value="1"/>
</dbReference>
<organism evidence="2 3">
    <name type="scientific">Rohdeia mirabilis</name>
    <dbReference type="NCBI Taxonomy" id="2528008"/>
    <lineage>
        <taxon>Bacteria</taxon>
        <taxon>Pseudomonadati</taxon>
        <taxon>Planctomycetota</taxon>
        <taxon>Planctomycetia</taxon>
        <taxon>Planctomycetia incertae sedis</taxon>
        <taxon>Rohdeia</taxon>
    </lineage>
</organism>
<dbReference type="Gene3D" id="2.130.10.130">
    <property type="entry name" value="Integrin alpha, N-terminal"/>
    <property type="match status" value="1"/>
</dbReference>
<reference evidence="2 3" key="1">
    <citation type="submission" date="2019-02" db="EMBL/GenBank/DDBJ databases">
        <title>Deep-cultivation of Planctomycetes and their phenomic and genomic characterization uncovers novel biology.</title>
        <authorList>
            <person name="Wiegand S."/>
            <person name="Jogler M."/>
            <person name="Boedeker C."/>
            <person name="Pinto D."/>
            <person name="Vollmers J."/>
            <person name="Rivas-Marin E."/>
            <person name="Kohn T."/>
            <person name="Peeters S.H."/>
            <person name="Heuer A."/>
            <person name="Rast P."/>
            <person name="Oberbeckmann S."/>
            <person name="Bunk B."/>
            <person name="Jeske O."/>
            <person name="Meyerdierks A."/>
            <person name="Storesund J.E."/>
            <person name="Kallscheuer N."/>
            <person name="Luecker S."/>
            <person name="Lage O.M."/>
            <person name="Pohl T."/>
            <person name="Merkel B.J."/>
            <person name="Hornburger P."/>
            <person name="Mueller R.-W."/>
            <person name="Bruemmer F."/>
            <person name="Labrenz M."/>
            <person name="Spormann A.M."/>
            <person name="Op den Camp H."/>
            <person name="Overmann J."/>
            <person name="Amann R."/>
            <person name="Jetten M.S.M."/>
            <person name="Mascher T."/>
            <person name="Medema M.H."/>
            <person name="Devos D.P."/>
            <person name="Kaster A.-K."/>
            <person name="Ovreas L."/>
            <person name="Rohde M."/>
            <person name="Galperin M.Y."/>
            <person name="Jogler C."/>
        </authorList>
    </citation>
    <scope>NUCLEOTIDE SEQUENCE [LARGE SCALE GENOMIC DNA]</scope>
    <source>
        <strain evidence="2 3">Pla163</strain>
    </source>
</reference>
<accession>A0A518D4C5</accession>
<dbReference type="InterPro" id="IPR013517">
    <property type="entry name" value="FG-GAP"/>
</dbReference>
<proteinExistence type="predicted"/>
<name>A0A518D4C5_9BACT</name>
<dbReference type="Pfam" id="PF14312">
    <property type="entry name" value="FG-GAP_2"/>
    <property type="match status" value="1"/>
</dbReference>
<dbReference type="AlphaFoldDB" id="A0A518D4C5"/>
<evidence type="ECO:0000313" key="3">
    <source>
        <dbReference type="Proteomes" id="UP000319342"/>
    </source>
</evidence>
<keyword evidence="3" id="KW-1185">Reference proteome</keyword>
<protein>
    <submittedName>
        <fullName evidence="2">Uncharacterized protein</fullName>
    </submittedName>
</protein>
<gene>
    <name evidence="2" type="ORF">Pla163_34760</name>
</gene>